<keyword evidence="2" id="KW-0255">Endonuclease</keyword>
<dbReference type="RefSeq" id="WP_206870606.1">
    <property type="nucleotide sequence ID" value="NZ_BMBA01000002.1"/>
</dbReference>
<evidence type="ECO:0000313" key="2">
    <source>
        <dbReference type="EMBL" id="GFZ32354.1"/>
    </source>
</evidence>
<dbReference type="InterPro" id="IPR005135">
    <property type="entry name" value="Endo/exonuclease/phosphatase"/>
</dbReference>
<dbReference type="Proteomes" id="UP000663802">
    <property type="component" value="Unassembled WGS sequence"/>
</dbReference>
<keyword evidence="3" id="KW-1185">Reference proteome</keyword>
<proteinExistence type="predicted"/>
<name>A0ABQ1ECG3_9CLOT</name>
<accession>A0ABQ1ECG3</accession>
<dbReference type="GO" id="GO:0004519">
    <property type="term" value="F:endonuclease activity"/>
    <property type="evidence" value="ECO:0007669"/>
    <property type="project" value="UniProtKB-KW"/>
</dbReference>
<dbReference type="Gene3D" id="3.60.10.10">
    <property type="entry name" value="Endonuclease/exonuclease/phosphatase"/>
    <property type="match status" value="1"/>
</dbReference>
<protein>
    <submittedName>
        <fullName evidence="2">Endonuclease</fullName>
    </submittedName>
</protein>
<dbReference type="EMBL" id="BMBA01000002">
    <property type="protein sequence ID" value="GFZ32354.1"/>
    <property type="molecule type" value="Genomic_DNA"/>
</dbReference>
<dbReference type="InterPro" id="IPR036691">
    <property type="entry name" value="Endo/exonu/phosph_ase_sf"/>
</dbReference>
<dbReference type="PANTHER" id="PTHR12121">
    <property type="entry name" value="CARBON CATABOLITE REPRESSOR PROTEIN 4"/>
    <property type="match status" value="1"/>
</dbReference>
<dbReference type="Pfam" id="PF03372">
    <property type="entry name" value="Exo_endo_phos"/>
    <property type="match status" value="1"/>
</dbReference>
<gene>
    <name evidence="2" type="ORF">CSC2_28800</name>
</gene>
<dbReference type="InterPro" id="IPR050410">
    <property type="entry name" value="CCR4/nocturin_mRNA_transcr"/>
</dbReference>
<feature type="domain" description="Endonuclease/exonuclease/phosphatase" evidence="1">
    <location>
        <begin position="10"/>
        <end position="266"/>
    </location>
</feature>
<sequence length="275" mass="32096">MKESINLRLMTFNILVDRRTDEPYSWDHRREQILSILRYYNPDIFCLQEALDHQKVYLEEKLPEYSCFGVGRNDGKVSGEQVPIFHRKDMFDLEDLGCFWLSETPSIAGSLGYDAKCPRTVIWKQLKHKSSNKSVIITNTHYDHVGKTANSKSVHVIKEQLSLFNKNIPAILCGDFNSSEQSPAYDEILSQGFIDASKTDTTIYYGLPFTYHRFMMNEYKSNMEFLQQQHDRIFRSIDHIFYHGPINILHYGILPDNQLGLYPSDHFPVLCDFSF</sequence>
<comment type="caution">
    <text evidence="2">The sequence shown here is derived from an EMBL/GenBank/DDBJ whole genome shotgun (WGS) entry which is preliminary data.</text>
</comment>
<dbReference type="CDD" id="cd09083">
    <property type="entry name" value="EEP-1"/>
    <property type="match status" value="1"/>
</dbReference>
<organism evidence="2 3">
    <name type="scientific">Clostridium zeae</name>
    <dbReference type="NCBI Taxonomy" id="2759022"/>
    <lineage>
        <taxon>Bacteria</taxon>
        <taxon>Bacillati</taxon>
        <taxon>Bacillota</taxon>
        <taxon>Clostridia</taxon>
        <taxon>Eubacteriales</taxon>
        <taxon>Clostridiaceae</taxon>
        <taxon>Clostridium</taxon>
    </lineage>
</organism>
<dbReference type="SUPFAM" id="SSF56219">
    <property type="entry name" value="DNase I-like"/>
    <property type="match status" value="1"/>
</dbReference>
<dbReference type="PANTHER" id="PTHR12121:SF36">
    <property type="entry name" value="ENDONUCLEASE_EXONUCLEASE_PHOSPHATASE DOMAIN-CONTAINING PROTEIN"/>
    <property type="match status" value="1"/>
</dbReference>
<keyword evidence="2" id="KW-0378">Hydrolase</keyword>
<evidence type="ECO:0000313" key="3">
    <source>
        <dbReference type="Proteomes" id="UP000663802"/>
    </source>
</evidence>
<keyword evidence="2" id="KW-0540">Nuclease</keyword>
<reference evidence="2 3" key="1">
    <citation type="journal article" date="2021" name="Int. J. Syst. Evol. Microbiol.">
        <title>Clostridium zeae sp. nov., isolated from corn silage.</title>
        <authorList>
            <person name="Kobayashi H."/>
            <person name="Tanizawa Y."/>
            <person name="Yagura M."/>
            <person name="Sakamoto M."/>
            <person name="Ohkuma M."/>
            <person name="Tohno M."/>
        </authorList>
    </citation>
    <scope>NUCLEOTIDE SEQUENCE [LARGE SCALE GENOMIC DNA]</scope>
    <source>
        <strain evidence="2 3">CSC2</strain>
    </source>
</reference>
<evidence type="ECO:0000259" key="1">
    <source>
        <dbReference type="Pfam" id="PF03372"/>
    </source>
</evidence>